<reference evidence="9 10" key="1">
    <citation type="submission" date="2019-06" db="EMBL/GenBank/DDBJ databases">
        <title>Sequencing the genomes of 1000 actinobacteria strains.</title>
        <authorList>
            <person name="Klenk H.-P."/>
        </authorList>
    </citation>
    <scope>NUCLEOTIDE SEQUENCE [LARGE SCALE GENOMIC DNA]</scope>
    <source>
        <strain evidence="9 10">DSM 45456</strain>
    </source>
</reference>
<dbReference type="InterPro" id="IPR011701">
    <property type="entry name" value="MFS"/>
</dbReference>
<organism evidence="9 10">
    <name type="scientific">Saccharothrix saharensis</name>
    <dbReference type="NCBI Taxonomy" id="571190"/>
    <lineage>
        <taxon>Bacteria</taxon>
        <taxon>Bacillati</taxon>
        <taxon>Actinomycetota</taxon>
        <taxon>Actinomycetes</taxon>
        <taxon>Pseudonocardiales</taxon>
        <taxon>Pseudonocardiaceae</taxon>
        <taxon>Saccharothrix</taxon>
    </lineage>
</organism>
<evidence type="ECO:0000256" key="4">
    <source>
        <dbReference type="ARBA" id="ARBA00022692"/>
    </source>
</evidence>
<dbReference type="PROSITE" id="PS50850">
    <property type="entry name" value="MFS"/>
    <property type="match status" value="1"/>
</dbReference>
<dbReference type="PANTHER" id="PTHR42718">
    <property type="entry name" value="MAJOR FACILITATOR SUPERFAMILY MULTIDRUG TRANSPORTER MFSC"/>
    <property type="match status" value="1"/>
</dbReference>
<comment type="caution">
    <text evidence="9">The sequence shown here is derived from an EMBL/GenBank/DDBJ whole genome shotgun (WGS) entry which is preliminary data.</text>
</comment>
<feature type="transmembrane region" description="Helical" evidence="7">
    <location>
        <begin position="80"/>
        <end position="99"/>
    </location>
</feature>
<keyword evidence="5 7" id="KW-1133">Transmembrane helix</keyword>
<dbReference type="Gene3D" id="1.20.1250.20">
    <property type="entry name" value="MFS general substrate transporter like domains"/>
    <property type="match status" value="1"/>
</dbReference>
<sequence>MPTAPPQARRLGPALLLLGFAQLIITVDFNIVYVALPDIGDSLGFSAQTLQWVISAYAVAFGGLLVLGGRAADLLGRRRMFVLALTVYAVASLLGGLAPNTGVMIAARALQGLGGALLFPATLSLVNTMFAEGKERNRALAVWSACGASGLCLGSLLGGLLTDAFGWTSVFYVNVPLAGLAALVAFALIPRDPARERGRTFDLPGAITATLGVTLLVFVLVQGPESGWTSPEVLISLVLSIVLLVAFAVIEGRSRDPLMPLRLFTNRSLSTAMSIALVFGATYSTVPYFLTVFFQSVHGYDALQTGLAFLVPAVLIAVGTQISGRMAGKVDMRVILILGMAIGIVGTAAIAYGMSDSGGSYLAVLPGFALYGIGQGITWTGMWIAAASGVAGGEQGVASAMTSTAMQVGTAVGLAVLVAIANPGAIGFTTDTLQSAVYVAAIGIVLGILVSFALRKPRAADRAAVAEPVAVVD</sequence>
<feature type="transmembrane region" description="Helical" evidence="7">
    <location>
        <begin position="233"/>
        <end position="250"/>
    </location>
</feature>
<dbReference type="Gene3D" id="1.20.1720.10">
    <property type="entry name" value="Multidrug resistance protein D"/>
    <property type="match status" value="1"/>
</dbReference>
<feature type="transmembrane region" description="Helical" evidence="7">
    <location>
        <begin position="397"/>
        <end position="421"/>
    </location>
</feature>
<evidence type="ECO:0000256" key="1">
    <source>
        <dbReference type="ARBA" id="ARBA00004651"/>
    </source>
</evidence>
<keyword evidence="2" id="KW-0813">Transport</keyword>
<feature type="transmembrane region" description="Helical" evidence="7">
    <location>
        <begin position="302"/>
        <end position="322"/>
    </location>
</feature>
<dbReference type="RefSeq" id="WP_141975347.1">
    <property type="nucleotide sequence ID" value="NZ_VFPP01000001.1"/>
</dbReference>
<dbReference type="Proteomes" id="UP000316628">
    <property type="component" value="Unassembled WGS sequence"/>
</dbReference>
<dbReference type="PANTHER" id="PTHR42718:SF46">
    <property type="entry name" value="BLR6921 PROTEIN"/>
    <property type="match status" value="1"/>
</dbReference>
<evidence type="ECO:0000256" key="5">
    <source>
        <dbReference type="ARBA" id="ARBA00022989"/>
    </source>
</evidence>
<feature type="transmembrane region" description="Helical" evidence="7">
    <location>
        <begin position="105"/>
        <end position="128"/>
    </location>
</feature>
<dbReference type="PROSITE" id="PS00216">
    <property type="entry name" value="SUGAR_TRANSPORT_1"/>
    <property type="match status" value="1"/>
</dbReference>
<feature type="transmembrane region" description="Helical" evidence="7">
    <location>
        <begin position="167"/>
        <end position="189"/>
    </location>
</feature>
<dbReference type="InterPro" id="IPR005829">
    <property type="entry name" value="Sugar_transporter_CS"/>
</dbReference>
<dbReference type="GO" id="GO:0022857">
    <property type="term" value="F:transmembrane transporter activity"/>
    <property type="evidence" value="ECO:0007669"/>
    <property type="project" value="InterPro"/>
</dbReference>
<evidence type="ECO:0000256" key="2">
    <source>
        <dbReference type="ARBA" id="ARBA00022448"/>
    </source>
</evidence>
<feature type="transmembrane region" description="Helical" evidence="7">
    <location>
        <begin position="201"/>
        <end position="221"/>
    </location>
</feature>
<dbReference type="EMBL" id="VFPP01000001">
    <property type="protein sequence ID" value="TQM78639.1"/>
    <property type="molecule type" value="Genomic_DNA"/>
</dbReference>
<dbReference type="Pfam" id="PF07690">
    <property type="entry name" value="MFS_1"/>
    <property type="match status" value="1"/>
</dbReference>
<evidence type="ECO:0000259" key="8">
    <source>
        <dbReference type="PROSITE" id="PS50850"/>
    </source>
</evidence>
<dbReference type="GO" id="GO:0005886">
    <property type="term" value="C:plasma membrane"/>
    <property type="evidence" value="ECO:0007669"/>
    <property type="project" value="UniProtKB-SubCell"/>
</dbReference>
<feature type="domain" description="Major facilitator superfamily (MFS) profile" evidence="8">
    <location>
        <begin position="14"/>
        <end position="459"/>
    </location>
</feature>
<feature type="transmembrane region" description="Helical" evidence="7">
    <location>
        <begin position="334"/>
        <end position="355"/>
    </location>
</feature>
<feature type="transmembrane region" description="Helical" evidence="7">
    <location>
        <begin position="433"/>
        <end position="454"/>
    </location>
</feature>
<dbReference type="InterPro" id="IPR020846">
    <property type="entry name" value="MFS_dom"/>
</dbReference>
<dbReference type="AlphaFoldDB" id="A0A543J732"/>
<evidence type="ECO:0000313" key="9">
    <source>
        <dbReference type="EMBL" id="TQM78639.1"/>
    </source>
</evidence>
<evidence type="ECO:0000256" key="6">
    <source>
        <dbReference type="ARBA" id="ARBA00023136"/>
    </source>
</evidence>
<keyword evidence="10" id="KW-1185">Reference proteome</keyword>
<dbReference type="OrthoDB" id="7375466at2"/>
<feature type="transmembrane region" description="Helical" evidence="7">
    <location>
        <begin position="48"/>
        <end position="68"/>
    </location>
</feature>
<keyword evidence="3" id="KW-1003">Cell membrane</keyword>
<dbReference type="CDD" id="cd17321">
    <property type="entry name" value="MFS_MMR_MDR_like"/>
    <property type="match status" value="1"/>
</dbReference>
<feature type="transmembrane region" description="Helical" evidence="7">
    <location>
        <begin position="12"/>
        <end position="36"/>
    </location>
</feature>
<name>A0A543J732_9PSEU</name>
<dbReference type="SUPFAM" id="SSF103473">
    <property type="entry name" value="MFS general substrate transporter"/>
    <property type="match status" value="1"/>
</dbReference>
<gene>
    <name evidence="9" type="ORF">FHX81_0913</name>
</gene>
<keyword evidence="6 7" id="KW-0472">Membrane</keyword>
<protein>
    <submittedName>
        <fullName evidence="9">EmrB/QacA subfamily drug resistance transporter</fullName>
    </submittedName>
</protein>
<feature type="transmembrane region" description="Helical" evidence="7">
    <location>
        <begin position="361"/>
        <end position="385"/>
    </location>
</feature>
<comment type="subcellular location">
    <subcellularLocation>
        <location evidence="1">Cell membrane</location>
        <topology evidence="1">Multi-pass membrane protein</topology>
    </subcellularLocation>
</comment>
<evidence type="ECO:0000256" key="3">
    <source>
        <dbReference type="ARBA" id="ARBA00022475"/>
    </source>
</evidence>
<feature type="transmembrane region" description="Helical" evidence="7">
    <location>
        <begin position="140"/>
        <end position="161"/>
    </location>
</feature>
<dbReference type="InterPro" id="IPR036259">
    <property type="entry name" value="MFS_trans_sf"/>
</dbReference>
<accession>A0A543J732</accession>
<proteinExistence type="predicted"/>
<evidence type="ECO:0000313" key="10">
    <source>
        <dbReference type="Proteomes" id="UP000316628"/>
    </source>
</evidence>
<evidence type="ECO:0000256" key="7">
    <source>
        <dbReference type="SAM" id="Phobius"/>
    </source>
</evidence>
<keyword evidence="4 7" id="KW-0812">Transmembrane</keyword>
<feature type="transmembrane region" description="Helical" evidence="7">
    <location>
        <begin position="271"/>
        <end position="290"/>
    </location>
</feature>